<organism evidence="4 5">
    <name type="scientific">Sutterella wadsworthensis HGA0223</name>
    <dbReference type="NCBI Taxonomy" id="1203554"/>
    <lineage>
        <taxon>Bacteria</taxon>
        <taxon>Pseudomonadati</taxon>
        <taxon>Pseudomonadota</taxon>
        <taxon>Betaproteobacteria</taxon>
        <taxon>Burkholderiales</taxon>
        <taxon>Sutterellaceae</taxon>
        <taxon>Sutterella</taxon>
    </lineage>
</organism>
<gene>
    <name evidence="4" type="ORF">HMPREF1476_02261</name>
</gene>
<dbReference type="SUPFAM" id="SSF54631">
    <property type="entry name" value="CBS-domain pair"/>
    <property type="match status" value="1"/>
</dbReference>
<evidence type="ECO:0000256" key="1">
    <source>
        <dbReference type="ARBA" id="ARBA00023122"/>
    </source>
</evidence>
<dbReference type="Proteomes" id="UP000014400">
    <property type="component" value="Unassembled WGS sequence"/>
</dbReference>
<dbReference type="GeneID" id="64062370"/>
<keyword evidence="5" id="KW-1185">Reference proteome</keyword>
<dbReference type="HOGENOM" id="CLU_040681_12_0_4"/>
<name>S3BE58_9BURK</name>
<evidence type="ECO:0000259" key="3">
    <source>
        <dbReference type="PROSITE" id="PS51371"/>
    </source>
</evidence>
<dbReference type="RefSeq" id="WP_016475256.1">
    <property type="nucleotide sequence ID" value="NZ_KE150481.1"/>
</dbReference>
<dbReference type="PROSITE" id="PS51371">
    <property type="entry name" value="CBS"/>
    <property type="match status" value="2"/>
</dbReference>
<reference evidence="4 5" key="1">
    <citation type="submission" date="2013-04" db="EMBL/GenBank/DDBJ databases">
        <title>The Genome Sequence of Sutterella wadsworthensis HGA0223.</title>
        <authorList>
            <consortium name="The Broad Institute Genomics Platform"/>
            <person name="Earl A."/>
            <person name="Ward D."/>
            <person name="Feldgarden M."/>
            <person name="Gevers D."/>
            <person name="Schmidt T.M."/>
            <person name="Dover J."/>
            <person name="Dai D."/>
            <person name="Walker B."/>
            <person name="Young S."/>
            <person name="Zeng Q."/>
            <person name="Gargeya S."/>
            <person name="Fitzgerald M."/>
            <person name="Haas B."/>
            <person name="Abouelleil A."/>
            <person name="Allen A.W."/>
            <person name="Alvarado L."/>
            <person name="Arachchi H.M."/>
            <person name="Berlin A.M."/>
            <person name="Chapman S.B."/>
            <person name="Gainer-Dewar J."/>
            <person name="Goldberg J."/>
            <person name="Griggs A."/>
            <person name="Gujja S."/>
            <person name="Hansen M."/>
            <person name="Howarth C."/>
            <person name="Imamovic A."/>
            <person name="Ireland A."/>
            <person name="Larimer J."/>
            <person name="McCowan C."/>
            <person name="Murphy C."/>
            <person name="Pearson M."/>
            <person name="Poon T.W."/>
            <person name="Priest M."/>
            <person name="Roberts A."/>
            <person name="Saif S."/>
            <person name="Shea T."/>
            <person name="Sisk P."/>
            <person name="Sykes S."/>
            <person name="Wortman J."/>
            <person name="Nusbaum C."/>
            <person name="Birren B."/>
        </authorList>
    </citation>
    <scope>NUCLEOTIDE SEQUENCE [LARGE SCALE GENOMIC DNA]</scope>
    <source>
        <strain evidence="4 5">HGA0223</strain>
    </source>
</reference>
<dbReference type="Pfam" id="PF00571">
    <property type="entry name" value="CBS"/>
    <property type="match status" value="2"/>
</dbReference>
<dbReference type="SMART" id="SM00116">
    <property type="entry name" value="CBS"/>
    <property type="match status" value="2"/>
</dbReference>
<feature type="domain" description="CBS" evidence="3">
    <location>
        <begin position="11"/>
        <end position="69"/>
    </location>
</feature>
<evidence type="ECO:0000256" key="2">
    <source>
        <dbReference type="PROSITE-ProRule" id="PRU00703"/>
    </source>
</evidence>
<feature type="domain" description="CBS" evidence="3">
    <location>
        <begin position="78"/>
        <end position="134"/>
    </location>
</feature>
<dbReference type="EMBL" id="ATCF01000036">
    <property type="protein sequence ID" value="EPD97595.1"/>
    <property type="molecule type" value="Genomic_DNA"/>
</dbReference>
<dbReference type="InterPro" id="IPR046342">
    <property type="entry name" value="CBS_dom_sf"/>
</dbReference>
<proteinExistence type="predicted"/>
<dbReference type="PATRIC" id="fig|1203554.3.peg.2345"/>
<accession>S3BE58</accession>
<dbReference type="PANTHER" id="PTHR43080:SF2">
    <property type="entry name" value="CBS DOMAIN-CONTAINING PROTEIN"/>
    <property type="match status" value="1"/>
</dbReference>
<dbReference type="InterPro" id="IPR000644">
    <property type="entry name" value="CBS_dom"/>
</dbReference>
<comment type="caution">
    <text evidence="4">The sequence shown here is derived from an EMBL/GenBank/DDBJ whole genome shotgun (WGS) entry which is preliminary data.</text>
</comment>
<dbReference type="PANTHER" id="PTHR43080">
    <property type="entry name" value="CBS DOMAIN-CONTAINING PROTEIN CBSX3, MITOCHONDRIAL"/>
    <property type="match status" value="1"/>
</dbReference>
<dbReference type="AlphaFoldDB" id="S3BE58"/>
<keyword evidence="1 2" id="KW-0129">CBS domain</keyword>
<evidence type="ECO:0000313" key="4">
    <source>
        <dbReference type="EMBL" id="EPD97595.1"/>
    </source>
</evidence>
<dbReference type="Gene3D" id="3.10.580.10">
    <property type="entry name" value="CBS-domain"/>
    <property type="match status" value="1"/>
</dbReference>
<sequence>MRTRSLKVIDMAVHKVAVITPEKSIRESARQMRVEHVGSLVVVDQDGKPIGMLTDRDITIEGVARGVDVDQTTVRDLMTAPVVTATESEGMVTALARMREFGIRRLPIIDSEGKLVGVVTNSNLIKELSELLDGLVRNISSSKTREVALRSDI</sequence>
<protein>
    <recommendedName>
        <fullName evidence="3">CBS domain-containing protein</fullName>
    </recommendedName>
</protein>
<dbReference type="CDD" id="cd17775">
    <property type="entry name" value="CBS_pair_bact_arch"/>
    <property type="match status" value="1"/>
</dbReference>
<dbReference type="InterPro" id="IPR051257">
    <property type="entry name" value="Diverse_CBS-Domain"/>
</dbReference>
<dbReference type="STRING" id="1203554.HMPREF1476_02261"/>
<dbReference type="eggNOG" id="COG0517">
    <property type="taxonomic scope" value="Bacteria"/>
</dbReference>
<evidence type="ECO:0000313" key="5">
    <source>
        <dbReference type="Proteomes" id="UP000014400"/>
    </source>
</evidence>